<evidence type="ECO:0000256" key="2">
    <source>
        <dbReference type="ARBA" id="ARBA00022723"/>
    </source>
</evidence>
<dbReference type="InterPro" id="IPR011991">
    <property type="entry name" value="ArsR-like_HTH"/>
</dbReference>
<dbReference type="EMBL" id="AEKL01000085">
    <property type="protein sequence ID" value="EFQ52201.1"/>
    <property type="molecule type" value="Genomic_DNA"/>
</dbReference>
<dbReference type="PANTHER" id="PTHR42909">
    <property type="entry name" value="ZGC:136858"/>
    <property type="match status" value="1"/>
</dbReference>
<feature type="domain" description="HTH crp-type" evidence="5">
    <location>
        <begin position="11"/>
        <end position="65"/>
    </location>
</feature>
<dbReference type="InterPro" id="IPR011611">
    <property type="entry name" value="PfkB_dom"/>
</dbReference>
<dbReference type="Pfam" id="PF13412">
    <property type="entry name" value="HTH_24"/>
    <property type="match status" value="1"/>
</dbReference>
<dbReference type="CDD" id="cd00090">
    <property type="entry name" value="HTH_ARSR"/>
    <property type="match status" value="1"/>
</dbReference>
<dbReference type="SUPFAM" id="SSF53613">
    <property type="entry name" value="Ribokinase-like"/>
    <property type="match status" value="1"/>
</dbReference>
<comment type="caution">
    <text evidence="6">The sequence shown here is derived from an EMBL/GenBank/DDBJ whole genome shotgun (WGS) entry which is preliminary data.</text>
</comment>
<dbReference type="GO" id="GO:0016798">
    <property type="term" value="F:hydrolase activity, acting on glycosyl bonds"/>
    <property type="evidence" value="ECO:0007669"/>
    <property type="project" value="TreeGrafter"/>
</dbReference>
<dbReference type="RefSeq" id="WP_003714657.1">
    <property type="nucleotide sequence ID" value="NZ_AEKL01000085.1"/>
</dbReference>
<proteinExistence type="predicted"/>
<dbReference type="eggNOG" id="COG1522">
    <property type="taxonomic scope" value="Bacteria"/>
</dbReference>
<dbReference type="InterPro" id="IPR036388">
    <property type="entry name" value="WH-like_DNA-bd_sf"/>
</dbReference>
<dbReference type="Gene3D" id="3.40.1190.20">
    <property type="match status" value="1"/>
</dbReference>
<sequence>MPTEREQQILNLIRQNPMITQKELAKLLGITRPGVASHISRLIQEGLISGKGYVFPRKKYVTVIGAVNMDIYGIIREPDIILKGSNSGYVKSQLGGIGRNIAANLVELGINTNLITVFGHDANGEIFKNDSVKRGINISYSKQISEVPTSNYVYINDMNGDRVIGVDDMSINNNITPDFLKSRLPGINASNIVIFDTNIPSETIDWLYQNVSVPMIAKSVSVTKVKNLIHDSINLDSLVINGIEGTILTKQQIENVDDARNCAKELYKIFHAQIFLYVDDLGLFTYTADHRKTTLYSKEINVINTNGVGASMAAALTYAKLRNVPFKEANELIVKTGELTMESSESVSENVNSLVSAEK</sequence>
<dbReference type="Pfam" id="PF00294">
    <property type="entry name" value="PfkB"/>
    <property type="match status" value="1"/>
</dbReference>
<dbReference type="GO" id="GO:0004730">
    <property type="term" value="F:pseudouridylate synthase activity"/>
    <property type="evidence" value="ECO:0007669"/>
    <property type="project" value="TreeGrafter"/>
</dbReference>
<dbReference type="GO" id="GO:0005737">
    <property type="term" value="C:cytoplasm"/>
    <property type="evidence" value="ECO:0007669"/>
    <property type="project" value="TreeGrafter"/>
</dbReference>
<dbReference type="AlphaFoldDB" id="E3CAP4"/>
<name>E3CAP4_9LACO</name>
<evidence type="ECO:0000256" key="1">
    <source>
        <dbReference type="ARBA" id="ARBA00022679"/>
    </source>
</evidence>
<reference evidence="6 7" key="1">
    <citation type="submission" date="2010-10" db="EMBL/GenBank/DDBJ databases">
        <authorList>
            <person name="Durkin A.S."/>
            <person name="Madupu R."/>
            <person name="Torralba M."/>
            <person name="Gillis M."/>
            <person name="Methe B."/>
            <person name="Sutton G."/>
            <person name="Nelson K.E."/>
        </authorList>
    </citation>
    <scope>NUCLEOTIDE SEQUENCE [LARGE SCALE GENOMIC DNA]</scope>
    <source>
        <strain evidence="6 7">PB013-T2-3</strain>
    </source>
</reference>
<keyword evidence="2" id="KW-0479">Metal-binding</keyword>
<dbReference type="InterPro" id="IPR036390">
    <property type="entry name" value="WH_DNA-bd_sf"/>
</dbReference>
<gene>
    <name evidence="6" type="ORF">HMPREF9265_0051</name>
</gene>
<dbReference type="Proteomes" id="UP000003070">
    <property type="component" value="Unassembled WGS sequence"/>
</dbReference>
<dbReference type="PANTHER" id="PTHR42909:SF1">
    <property type="entry name" value="CARBOHYDRATE KINASE PFKB DOMAIN-CONTAINING PROTEIN"/>
    <property type="match status" value="1"/>
</dbReference>
<dbReference type="InterPro" id="IPR012318">
    <property type="entry name" value="HTH_CRP"/>
</dbReference>
<dbReference type="PROSITE" id="PS00583">
    <property type="entry name" value="PFKB_KINASES_1"/>
    <property type="match status" value="1"/>
</dbReference>
<dbReference type="SUPFAM" id="SSF46785">
    <property type="entry name" value="Winged helix' DNA-binding domain"/>
    <property type="match status" value="1"/>
</dbReference>
<organism evidence="6 7">
    <name type="scientific">Limosilactobacillus oris PB013-T2-3</name>
    <dbReference type="NCBI Taxonomy" id="908339"/>
    <lineage>
        <taxon>Bacteria</taxon>
        <taxon>Bacillati</taxon>
        <taxon>Bacillota</taxon>
        <taxon>Bacilli</taxon>
        <taxon>Lactobacillales</taxon>
        <taxon>Lactobacillaceae</taxon>
        <taxon>Limosilactobacillus</taxon>
    </lineage>
</organism>
<protein>
    <submittedName>
        <fullName evidence="6">HTH domain protein</fullName>
    </submittedName>
</protein>
<evidence type="ECO:0000313" key="7">
    <source>
        <dbReference type="Proteomes" id="UP000003070"/>
    </source>
</evidence>
<evidence type="ECO:0000256" key="4">
    <source>
        <dbReference type="ARBA" id="ARBA00023125"/>
    </source>
</evidence>
<dbReference type="GO" id="GO:0016301">
    <property type="term" value="F:kinase activity"/>
    <property type="evidence" value="ECO:0007669"/>
    <property type="project" value="UniProtKB-KW"/>
</dbReference>
<dbReference type="eggNOG" id="COG0524">
    <property type="taxonomic scope" value="Bacteria"/>
</dbReference>
<dbReference type="SMART" id="SM00419">
    <property type="entry name" value="HTH_CRP"/>
    <property type="match status" value="1"/>
</dbReference>
<evidence type="ECO:0000259" key="5">
    <source>
        <dbReference type="SMART" id="SM00419"/>
    </source>
</evidence>
<dbReference type="OrthoDB" id="9806249at2"/>
<keyword evidence="4" id="KW-0238">DNA-binding</keyword>
<evidence type="ECO:0000256" key="3">
    <source>
        <dbReference type="ARBA" id="ARBA00022777"/>
    </source>
</evidence>
<dbReference type="GO" id="GO:0046872">
    <property type="term" value="F:metal ion binding"/>
    <property type="evidence" value="ECO:0007669"/>
    <property type="project" value="UniProtKB-KW"/>
</dbReference>
<dbReference type="InterPro" id="IPR029056">
    <property type="entry name" value="Ribokinase-like"/>
</dbReference>
<dbReference type="GO" id="GO:0006355">
    <property type="term" value="P:regulation of DNA-templated transcription"/>
    <property type="evidence" value="ECO:0007669"/>
    <property type="project" value="InterPro"/>
</dbReference>
<keyword evidence="1" id="KW-0808">Transferase</keyword>
<keyword evidence="3" id="KW-0418">Kinase</keyword>
<dbReference type="InterPro" id="IPR002173">
    <property type="entry name" value="Carboh/pur_kinase_PfkB_CS"/>
</dbReference>
<dbReference type="Gene3D" id="1.10.10.10">
    <property type="entry name" value="Winged helix-like DNA-binding domain superfamily/Winged helix DNA-binding domain"/>
    <property type="match status" value="1"/>
</dbReference>
<evidence type="ECO:0000313" key="6">
    <source>
        <dbReference type="EMBL" id="EFQ52201.1"/>
    </source>
</evidence>
<accession>E3CAP4</accession>
<dbReference type="GO" id="GO:0003677">
    <property type="term" value="F:DNA binding"/>
    <property type="evidence" value="ECO:0007669"/>
    <property type="project" value="UniProtKB-KW"/>
</dbReference>